<reference evidence="2 3" key="1">
    <citation type="journal article" date="2010" name="Nature">
        <title>Comparative genomics reveals mobile pathogenicity chromosomes in Fusarium.</title>
        <authorList>
            <person name="Ma L.J."/>
            <person name="van der Does H.C."/>
            <person name="Borkovich K.A."/>
            <person name="Coleman J.J."/>
            <person name="Daboussi M.J."/>
            <person name="Di Pietro A."/>
            <person name="Dufresne M."/>
            <person name="Freitag M."/>
            <person name="Grabherr M."/>
            <person name="Henrissat B."/>
            <person name="Houterman P.M."/>
            <person name="Kang S."/>
            <person name="Shim W.B."/>
            <person name="Woloshuk C."/>
            <person name="Xie X."/>
            <person name="Xu J.R."/>
            <person name="Antoniw J."/>
            <person name="Baker S.E."/>
            <person name="Bluhm B.H."/>
            <person name="Breakspear A."/>
            <person name="Brown D.W."/>
            <person name="Butchko R.A."/>
            <person name="Chapman S."/>
            <person name="Coulson R."/>
            <person name="Coutinho P.M."/>
            <person name="Danchin E.G."/>
            <person name="Diener A."/>
            <person name="Gale L.R."/>
            <person name="Gardiner D.M."/>
            <person name="Goff S."/>
            <person name="Hammond-Kosack K.E."/>
            <person name="Hilburn K."/>
            <person name="Hua-Van A."/>
            <person name="Jonkers W."/>
            <person name="Kazan K."/>
            <person name="Kodira C.D."/>
            <person name="Koehrsen M."/>
            <person name="Kumar L."/>
            <person name="Lee Y.H."/>
            <person name="Li L."/>
            <person name="Manners J.M."/>
            <person name="Miranda-Saavedra D."/>
            <person name="Mukherjee M."/>
            <person name="Park G."/>
            <person name="Park J."/>
            <person name="Park S.Y."/>
            <person name="Proctor R.H."/>
            <person name="Regev A."/>
            <person name="Ruiz-Roldan M.C."/>
            <person name="Sain D."/>
            <person name="Sakthikumar S."/>
            <person name="Sykes S."/>
            <person name="Schwartz D.C."/>
            <person name="Turgeon B.G."/>
            <person name="Wapinski I."/>
            <person name="Yoder O."/>
            <person name="Young S."/>
            <person name="Zeng Q."/>
            <person name="Zhou S."/>
            <person name="Galagan J."/>
            <person name="Cuomo C.A."/>
            <person name="Kistler H.C."/>
            <person name="Rep M."/>
        </authorList>
    </citation>
    <scope>NUCLEOTIDE SEQUENCE [LARGE SCALE GENOMIC DNA]</scope>
    <source>
        <strain evidence="3">M3125 / FGSC 7600</strain>
    </source>
</reference>
<protein>
    <recommendedName>
        <fullName evidence="1">Conserved oligomeric Golgi complex subunit 4 C-terminal domain-containing protein</fullName>
    </recommendedName>
</protein>
<dbReference type="Proteomes" id="UP000009096">
    <property type="component" value="Chromosome 6"/>
</dbReference>
<proteinExistence type="predicted"/>
<evidence type="ECO:0000313" key="3">
    <source>
        <dbReference type="Proteomes" id="UP000009096"/>
    </source>
</evidence>
<accession>W7LJJ7</accession>
<dbReference type="GeneID" id="30071813"/>
<name>W7LJJ7_GIBM7</name>
<evidence type="ECO:0000259" key="1">
    <source>
        <dbReference type="Pfam" id="PF20662"/>
    </source>
</evidence>
<dbReference type="Pfam" id="PF20662">
    <property type="entry name" value="COG4_C"/>
    <property type="match status" value="1"/>
</dbReference>
<organism evidence="2 3">
    <name type="scientific">Gibberella moniliformis (strain M3125 / FGSC 7600)</name>
    <name type="common">Maize ear and stalk rot fungus</name>
    <name type="synonym">Fusarium verticillioides</name>
    <dbReference type="NCBI Taxonomy" id="334819"/>
    <lineage>
        <taxon>Eukaryota</taxon>
        <taxon>Fungi</taxon>
        <taxon>Dikarya</taxon>
        <taxon>Ascomycota</taxon>
        <taxon>Pezizomycotina</taxon>
        <taxon>Sordariomycetes</taxon>
        <taxon>Hypocreomycetidae</taxon>
        <taxon>Hypocreales</taxon>
        <taxon>Nectriaceae</taxon>
        <taxon>Fusarium</taxon>
        <taxon>Fusarium fujikuroi species complex</taxon>
    </lineage>
</organism>
<keyword evidence="3" id="KW-1185">Reference proteome</keyword>
<dbReference type="InterPro" id="IPR048684">
    <property type="entry name" value="COG4_C"/>
</dbReference>
<dbReference type="Gene3D" id="1.20.58.1970">
    <property type="match status" value="1"/>
</dbReference>
<evidence type="ECO:0000313" key="2">
    <source>
        <dbReference type="EMBL" id="EWG38661.1"/>
    </source>
</evidence>
<dbReference type="VEuPathDB" id="FungiDB:FVEG_14937"/>
<feature type="domain" description="Conserved oligomeric Golgi complex subunit 4 C-terminal" evidence="1">
    <location>
        <begin position="2"/>
        <end position="53"/>
    </location>
</feature>
<gene>
    <name evidence="2" type="ORF">FVEG_14937</name>
</gene>
<dbReference type="KEGG" id="fvr:FVEG_14937"/>
<dbReference type="EMBL" id="CM000583">
    <property type="protein sequence ID" value="EWG38661.1"/>
    <property type="molecule type" value="Genomic_DNA"/>
</dbReference>
<dbReference type="EMBL" id="DS022243">
    <property type="protein sequence ID" value="EWG38661.1"/>
    <property type="molecule type" value="Genomic_DNA"/>
</dbReference>
<sequence>MAMDNYALREPFTRLQESPTLANMEGDEWDELESGYESSKQERSKFLSDEEMIEVRKIVRR</sequence>
<dbReference type="RefSeq" id="XP_018744852.1">
    <property type="nucleotide sequence ID" value="XM_018903969.1"/>
</dbReference>
<dbReference type="AlphaFoldDB" id="W7LJJ7"/>